<dbReference type="Proteomes" id="UP001215598">
    <property type="component" value="Unassembled WGS sequence"/>
</dbReference>
<proteinExistence type="predicted"/>
<evidence type="ECO:0008006" key="4">
    <source>
        <dbReference type="Google" id="ProtNLM"/>
    </source>
</evidence>
<dbReference type="AlphaFoldDB" id="A0AAD7ITL8"/>
<evidence type="ECO:0000313" key="2">
    <source>
        <dbReference type="EMBL" id="KAJ7748392.1"/>
    </source>
</evidence>
<comment type="caution">
    <text evidence="2">The sequence shown here is derived from an EMBL/GenBank/DDBJ whole genome shotgun (WGS) entry which is preliminary data.</text>
</comment>
<evidence type="ECO:0000313" key="3">
    <source>
        <dbReference type="Proteomes" id="UP001215598"/>
    </source>
</evidence>
<feature type="transmembrane region" description="Helical" evidence="1">
    <location>
        <begin position="97"/>
        <end position="115"/>
    </location>
</feature>
<protein>
    <recommendedName>
        <fullName evidence="4">Transmembrane protein</fullName>
    </recommendedName>
</protein>
<reference evidence="2" key="1">
    <citation type="submission" date="2023-03" db="EMBL/GenBank/DDBJ databases">
        <title>Massive genome expansion in bonnet fungi (Mycena s.s.) driven by repeated elements and novel gene families across ecological guilds.</title>
        <authorList>
            <consortium name="Lawrence Berkeley National Laboratory"/>
            <person name="Harder C.B."/>
            <person name="Miyauchi S."/>
            <person name="Viragh M."/>
            <person name="Kuo A."/>
            <person name="Thoen E."/>
            <person name="Andreopoulos B."/>
            <person name="Lu D."/>
            <person name="Skrede I."/>
            <person name="Drula E."/>
            <person name="Henrissat B."/>
            <person name="Morin E."/>
            <person name="Kohler A."/>
            <person name="Barry K."/>
            <person name="LaButti K."/>
            <person name="Morin E."/>
            <person name="Salamov A."/>
            <person name="Lipzen A."/>
            <person name="Mereny Z."/>
            <person name="Hegedus B."/>
            <person name="Baldrian P."/>
            <person name="Stursova M."/>
            <person name="Weitz H."/>
            <person name="Taylor A."/>
            <person name="Grigoriev I.V."/>
            <person name="Nagy L.G."/>
            <person name="Martin F."/>
            <person name="Kauserud H."/>
        </authorList>
    </citation>
    <scope>NUCLEOTIDE SEQUENCE</scope>
    <source>
        <strain evidence="2">CBHHK182m</strain>
    </source>
</reference>
<organism evidence="2 3">
    <name type="scientific">Mycena metata</name>
    <dbReference type="NCBI Taxonomy" id="1033252"/>
    <lineage>
        <taxon>Eukaryota</taxon>
        <taxon>Fungi</taxon>
        <taxon>Dikarya</taxon>
        <taxon>Basidiomycota</taxon>
        <taxon>Agaricomycotina</taxon>
        <taxon>Agaricomycetes</taxon>
        <taxon>Agaricomycetidae</taxon>
        <taxon>Agaricales</taxon>
        <taxon>Marasmiineae</taxon>
        <taxon>Mycenaceae</taxon>
        <taxon>Mycena</taxon>
    </lineage>
</organism>
<keyword evidence="1" id="KW-0472">Membrane</keyword>
<keyword evidence="3" id="KW-1185">Reference proteome</keyword>
<sequence length="145" mass="16212">MSSISTPSTFGMSLLGFLCVSDGAWLAEISLTSLSNLPFSLSAHILFITVAARLEFAGWIQSTGLRRIIMYDSIPPLTVSLWYLGYFCSVDRWSGPWTSAIFLSSLNFFFLYFSWANTLLQVSHRCSELGDKGSGEYWSTPTTEY</sequence>
<keyword evidence="1" id="KW-0812">Transmembrane</keyword>
<evidence type="ECO:0000256" key="1">
    <source>
        <dbReference type="SAM" id="Phobius"/>
    </source>
</evidence>
<gene>
    <name evidence="2" type="ORF">B0H16DRAFT_1461670</name>
</gene>
<dbReference type="EMBL" id="JARKIB010000073">
    <property type="protein sequence ID" value="KAJ7748392.1"/>
    <property type="molecule type" value="Genomic_DNA"/>
</dbReference>
<accession>A0AAD7ITL8</accession>
<keyword evidence="1" id="KW-1133">Transmembrane helix</keyword>
<name>A0AAD7ITL8_9AGAR</name>